<evidence type="ECO:0000313" key="2">
    <source>
        <dbReference type="Proteomes" id="UP001231649"/>
    </source>
</evidence>
<organism evidence="1 2">
    <name type="scientific">Mythimna loreyi</name>
    <dbReference type="NCBI Taxonomy" id="667449"/>
    <lineage>
        <taxon>Eukaryota</taxon>
        <taxon>Metazoa</taxon>
        <taxon>Ecdysozoa</taxon>
        <taxon>Arthropoda</taxon>
        <taxon>Hexapoda</taxon>
        <taxon>Insecta</taxon>
        <taxon>Pterygota</taxon>
        <taxon>Neoptera</taxon>
        <taxon>Endopterygota</taxon>
        <taxon>Lepidoptera</taxon>
        <taxon>Glossata</taxon>
        <taxon>Ditrysia</taxon>
        <taxon>Noctuoidea</taxon>
        <taxon>Noctuidae</taxon>
        <taxon>Noctuinae</taxon>
        <taxon>Hadenini</taxon>
        <taxon>Mythimna</taxon>
    </lineage>
</organism>
<comment type="caution">
    <text evidence="1">The sequence shown here is derived from an EMBL/GenBank/DDBJ whole genome shotgun (WGS) entry which is preliminary data.</text>
</comment>
<keyword evidence="2" id="KW-1185">Reference proteome</keyword>
<reference evidence="1" key="1">
    <citation type="submission" date="2023-03" db="EMBL/GenBank/DDBJ databases">
        <title>Chromosome-level genomes of two armyworms, Mythimna separata and Mythimna loreyi, provide insights into the biosynthesis and reception of sex pheromones.</title>
        <authorList>
            <person name="Zhao H."/>
        </authorList>
    </citation>
    <scope>NUCLEOTIDE SEQUENCE</scope>
    <source>
        <strain evidence="1">BeijingLab</strain>
    </source>
</reference>
<dbReference type="Proteomes" id="UP001231649">
    <property type="component" value="Chromosome 4"/>
</dbReference>
<name>A0ACC2QKG6_9NEOP</name>
<protein>
    <submittedName>
        <fullName evidence="1">Uncharacterized protein</fullName>
    </submittedName>
</protein>
<accession>A0ACC2QKG6</accession>
<evidence type="ECO:0000313" key="1">
    <source>
        <dbReference type="EMBL" id="KAJ8716099.1"/>
    </source>
</evidence>
<dbReference type="EMBL" id="CM056780">
    <property type="protein sequence ID" value="KAJ8716099.1"/>
    <property type="molecule type" value="Genomic_DNA"/>
</dbReference>
<gene>
    <name evidence="1" type="ORF">PYW08_013384</name>
</gene>
<proteinExistence type="predicted"/>
<sequence length="253" mass="29126">MSALSYICDEYGSDSEDCETDNKDSELNRSKLPAPDLSKVPVVPSDVHIDDPQLHGGRLRSFPHVRGNWATFVYVNYCQQSEAICNLIDKLEEAIIKKVESCHRCDDFHISLSKTFVLKYHLISTFRSSLHKCLTNVESFDLGFAAVRIYCNEDRTRTFIALDVDPFTHKHLLNVLKKIDDVLTEFQLPTFYENPFFHMSVLWVNGDKKSELDGILDVLNEILYQETEKSLETVLIETIHCKSGNKYFQYTLS</sequence>